<dbReference type="Proteomes" id="UP001065613">
    <property type="component" value="Chromosome"/>
</dbReference>
<dbReference type="InterPro" id="IPR003591">
    <property type="entry name" value="Leu-rich_rpt_typical-subtyp"/>
</dbReference>
<dbReference type="PANTHER" id="PTHR45752:SF187">
    <property type="entry name" value="LEUCINE-RICH REPEAT AND IQ DOMAIN-CONTAINING PROTEIN 4"/>
    <property type="match status" value="1"/>
</dbReference>
<dbReference type="InterPro" id="IPR020859">
    <property type="entry name" value="ROC"/>
</dbReference>
<protein>
    <recommendedName>
        <fullName evidence="1">non-specific serine/threonine protein kinase</fullName>
        <ecNumber evidence="1">2.7.11.1</ecNumber>
    </recommendedName>
</protein>
<dbReference type="SMART" id="SM00369">
    <property type="entry name" value="LRR_TYP"/>
    <property type="match status" value="8"/>
</dbReference>
<dbReference type="PROSITE" id="PS51424">
    <property type="entry name" value="ROC"/>
    <property type="match status" value="1"/>
</dbReference>
<evidence type="ECO:0000256" key="9">
    <source>
        <dbReference type="ARBA" id="ARBA00023134"/>
    </source>
</evidence>
<dbReference type="Gene3D" id="1.10.10.2200">
    <property type="match status" value="1"/>
</dbReference>
<dbReference type="SMART" id="SM00365">
    <property type="entry name" value="LRR_SD22"/>
    <property type="match status" value="5"/>
</dbReference>
<organism evidence="13">
    <name type="scientific">Woronichinia naegeliana WA131</name>
    <dbReference type="NCBI Taxonomy" id="2824559"/>
    <lineage>
        <taxon>Bacteria</taxon>
        <taxon>Bacillati</taxon>
        <taxon>Cyanobacteriota</taxon>
        <taxon>Cyanophyceae</taxon>
        <taxon>Synechococcales</taxon>
        <taxon>Coelosphaeriaceae</taxon>
        <taxon>Woronichinia</taxon>
    </lineage>
</organism>
<dbReference type="EC" id="2.7.11.1" evidence="1"/>
<dbReference type="InterPro" id="IPR032675">
    <property type="entry name" value="LRR_dom_sf"/>
</dbReference>
<evidence type="ECO:0000256" key="10">
    <source>
        <dbReference type="ARBA" id="ARBA00047899"/>
    </source>
</evidence>
<evidence type="ECO:0000256" key="11">
    <source>
        <dbReference type="ARBA" id="ARBA00048679"/>
    </source>
</evidence>
<dbReference type="InterPro" id="IPR057263">
    <property type="entry name" value="COR-B"/>
</dbReference>
<gene>
    <name evidence="13" type="ORF">KA717_04055</name>
</gene>
<dbReference type="SUPFAM" id="SSF52540">
    <property type="entry name" value="P-loop containing nucleoside triphosphate hydrolases"/>
    <property type="match status" value="1"/>
</dbReference>
<keyword evidence="3" id="KW-0433">Leucine-rich repeat</keyword>
<keyword evidence="8" id="KW-0067">ATP-binding</keyword>
<dbReference type="Pfam" id="PF25497">
    <property type="entry name" value="COR-B"/>
    <property type="match status" value="1"/>
</dbReference>
<dbReference type="Gene3D" id="3.80.10.10">
    <property type="entry name" value="Ribonuclease Inhibitor"/>
    <property type="match status" value="2"/>
</dbReference>
<keyword evidence="4" id="KW-0808">Transferase</keyword>
<comment type="catalytic activity">
    <reaction evidence="10">
        <text>L-threonyl-[protein] + ATP = O-phospho-L-threonyl-[protein] + ADP + H(+)</text>
        <dbReference type="Rhea" id="RHEA:46608"/>
        <dbReference type="Rhea" id="RHEA-COMP:11060"/>
        <dbReference type="Rhea" id="RHEA-COMP:11605"/>
        <dbReference type="ChEBI" id="CHEBI:15378"/>
        <dbReference type="ChEBI" id="CHEBI:30013"/>
        <dbReference type="ChEBI" id="CHEBI:30616"/>
        <dbReference type="ChEBI" id="CHEBI:61977"/>
        <dbReference type="ChEBI" id="CHEBI:456216"/>
        <dbReference type="EC" id="2.7.11.1"/>
    </reaction>
</comment>
<evidence type="ECO:0000259" key="12">
    <source>
        <dbReference type="PROSITE" id="PS51424"/>
    </source>
</evidence>
<evidence type="ECO:0000313" key="13">
    <source>
        <dbReference type="EMBL" id="UXE62055.1"/>
    </source>
</evidence>
<dbReference type="AlphaFoldDB" id="A0A977L116"/>
<dbReference type="GO" id="GO:0005524">
    <property type="term" value="F:ATP binding"/>
    <property type="evidence" value="ECO:0007669"/>
    <property type="project" value="UniProtKB-KW"/>
</dbReference>
<feature type="domain" description="Roc" evidence="12">
    <location>
        <begin position="241"/>
        <end position="414"/>
    </location>
</feature>
<dbReference type="Pfam" id="PF08477">
    <property type="entry name" value="Roc"/>
    <property type="match status" value="1"/>
</dbReference>
<keyword evidence="5" id="KW-0677">Repeat</keyword>
<accession>A0A977L116</accession>
<reference evidence="13" key="1">
    <citation type="submission" date="2021-04" db="EMBL/GenBank/DDBJ databases">
        <title>Genome sequence of Woronichinia naegeliana from Washington state freshwater lake bloom.</title>
        <authorList>
            <person name="Dreher T.W."/>
        </authorList>
    </citation>
    <scope>NUCLEOTIDE SEQUENCE</scope>
    <source>
        <strain evidence="13">WA131</strain>
    </source>
</reference>
<keyword evidence="2" id="KW-0723">Serine/threonine-protein kinase</keyword>
<dbReference type="KEGG" id="wna:KA717_04055"/>
<dbReference type="InterPro" id="IPR027417">
    <property type="entry name" value="P-loop_NTPase"/>
</dbReference>
<dbReference type="Gene3D" id="3.40.50.300">
    <property type="entry name" value="P-loop containing nucleotide triphosphate hydrolases"/>
    <property type="match status" value="1"/>
</dbReference>
<dbReference type="InterPro" id="IPR032171">
    <property type="entry name" value="COR-A"/>
</dbReference>
<evidence type="ECO:0000256" key="7">
    <source>
        <dbReference type="ARBA" id="ARBA00022777"/>
    </source>
</evidence>
<comment type="catalytic activity">
    <reaction evidence="11">
        <text>L-seryl-[protein] + ATP = O-phospho-L-seryl-[protein] + ADP + H(+)</text>
        <dbReference type="Rhea" id="RHEA:17989"/>
        <dbReference type="Rhea" id="RHEA-COMP:9863"/>
        <dbReference type="Rhea" id="RHEA-COMP:11604"/>
        <dbReference type="ChEBI" id="CHEBI:15378"/>
        <dbReference type="ChEBI" id="CHEBI:29999"/>
        <dbReference type="ChEBI" id="CHEBI:30616"/>
        <dbReference type="ChEBI" id="CHEBI:83421"/>
        <dbReference type="ChEBI" id="CHEBI:456216"/>
        <dbReference type="EC" id="2.7.11.1"/>
    </reaction>
</comment>
<evidence type="ECO:0000256" key="2">
    <source>
        <dbReference type="ARBA" id="ARBA00022527"/>
    </source>
</evidence>
<dbReference type="Pfam" id="PF23598">
    <property type="entry name" value="LRR_14"/>
    <property type="match status" value="2"/>
</dbReference>
<dbReference type="InterPro" id="IPR055414">
    <property type="entry name" value="LRR_R13L4/SHOC2-like"/>
</dbReference>
<dbReference type="PROSITE" id="PS51450">
    <property type="entry name" value="LRR"/>
    <property type="match status" value="7"/>
</dbReference>
<proteinExistence type="predicted"/>
<keyword evidence="7" id="KW-0418">Kinase</keyword>
<dbReference type="GO" id="GO:0004674">
    <property type="term" value="F:protein serine/threonine kinase activity"/>
    <property type="evidence" value="ECO:0007669"/>
    <property type="project" value="UniProtKB-KW"/>
</dbReference>
<keyword evidence="9" id="KW-0342">GTP-binding</keyword>
<dbReference type="SMART" id="SM00364">
    <property type="entry name" value="LRR_BAC"/>
    <property type="match status" value="6"/>
</dbReference>
<dbReference type="EMBL" id="CP073041">
    <property type="protein sequence ID" value="UXE62055.1"/>
    <property type="molecule type" value="Genomic_DNA"/>
</dbReference>
<dbReference type="Gene3D" id="1.10.10.10">
    <property type="entry name" value="Winged helix-like DNA-binding domain superfamily/Winged helix DNA-binding domain"/>
    <property type="match status" value="1"/>
</dbReference>
<evidence type="ECO:0000256" key="3">
    <source>
        <dbReference type="ARBA" id="ARBA00022614"/>
    </source>
</evidence>
<sequence>MIPEEGYREAEQRITEAQRLRTIGLYLSNLQLTKIPPQIAQLSNLQILHLDKNKIVEIPDAITQLSNLQYLSLENNQVVEIPDAIAKLSKLKNLYLHKNQIVEIPKEIGQLFNLKKLYLNHNKIVEIPEEIAQLDNLQLLNLNNNKIVKIPEEIAQLDNLQKLKLSDNKIVEIPDAIIQLSNLQQLFLYNNQIVEIPDVIAQLSNLQKLNLDNNPLNPTLAAVYKQGLPELKNYLLERAKSQITLNEGKLILVGEGAVGKSCLLGALRGDEWIEGRSKTHGIEIKPCQFTHNQTEITLNGWDFGGQTIYRPTHQLFFSAPAVYLVVWNPRMGIHQGCVEYWITLVIRRAPQAKILVIATHKNPNQSQPDIPSQQLIEKFGQNTLINFFFINSKPEEETGIEELKNKIAEVAYHLPGMGEKVPKKWETVWETLENKNQAYLPYGEVITIYQKAGLESDRAEAFLEASHRLGRLIHYHNDPTLRDIVILKPDWLAKAISFILDDEITKNNQGIITLERLSKIWKNPAKNNDQRQPERGYPDNLHPIFLRLMERFDLCYPIKKESQETNEILIAQLVTEQISPFPPVWSQPKAEQSEKVQFCRFFEKAWGRPAEPEGLIYRLIVRFYRYSLGQDNYADSIHWQHGLMLKDSHRNYALIEQIEDGIKITVRGLYPDGLLYAVTEDIQYLIKEFWAGIRCEIFLPCINPCGMNKPGLGLFKEEILYESLEEDITKIRCEVSGCKTWFQINDLLRKSTIEKINSFQVVVEKLDSLHQKIDHQGENQQKILDNQDKFQAELEDNFVRLMNTLTDEAKEAPRLFSLIPVDTKFLDNPAWIEKQFQLILWCEHSRCPLPWLNYKSDNPKAGVYQISIKRDWLKKASPWIIPISKALSIGLPALNSAYQLGIDDQSYSQFKENLDFGQKSLEAVAKTSDSFSQVSNEKLYDLEVGEVTEARGSILREFQAIIKQKDPGFGGLEKVQTNQGKFLWVHPQFVGEY</sequence>
<keyword evidence="6" id="KW-0547">Nucleotide-binding</keyword>
<dbReference type="InterPro" id="IPR050715">
    <property type="entry name" value="LRR-SigEffector_domain"/>
</dbReference>
<evidence type="ECO:0000256" key="5">
    <source>
        <dbReference type="ARBA" id="ARBA00022737"/>
    </source>
</evidence>
<dbReference type="Pfam" id="PF16095">
    <property type="entry name" value="COR-A"/>
    <property type="match status" value="1"/>
</dbReference>
<evidence type="ECO:0000256" key="4">
    <source>
        <dbReference type="ARBA" id="ARBA00022679"/>
    </source>
</evidence>
<evidence type="ECO:0000256" key="6">
    <source>
        <dbReference type="ARBA" id="ARBA00022741"/>
    </source>
</evidence>
<dbReference type="InterPro" id="IPR001611">
    <property type="entry name" value="Leu-rich_rpt"/>
</dbReference>
<evidence type="ECO:0000256" key="8">
    <source>
        <dbReference type="ARBA" id="ARBA00022840"/>
    </source>
</evidence>
<name>A0A977L116_9CYAN</name>
<dbReference type="PANTHER" id="PTHR45752">
    <property type="entry name" value="LEUCINE-RICH REPEAT-CONTAINING"/>
    <property type="match status" value="1"/>
</dbReference>
<dbReference type="SUPFAM" id="SSF52058">
    <property type="entry name" value="L domain-like"/>
    <property type="match status" value="1"/>
</dbReference>
<dbReference type="Gene3D" id="3.30.310.200">
    <property type="match status" value="1"/>
</dbReference>
<dbReference type="InterPro" id="IPR036388">
    <property type="entry name" value="WH-like_DNA-bd_sf"/>
</dbReference>
<evidence type="ECO:0000256" key="1">
    <source>
        <dbReference type="ARBA" id="ARBA00012513"/>
    </source>
</evidence>